<reference evidence="2" key="1">
    <citation type="submission" date="2021-02" db="EMBL/GenBank/DDBJ databases">
        <authorList>
            <person name="Nowell W R."/>
        </authorList>
    </citation>
    <scope>NUCLEOTIDE SEQUENCE</scope>
</reference>
<comment type="caution">
    <text evidence="2">The sequence shown here is derived from an EMBL/GenBank/DDBJ whole genome shotgun (WGS) entry which is preliminary data.</text>
</comment>
<accession>A0A8S3IFK3</accession>
<proteinExistence type="predicted"/>
<name>A0A8S3IFK3_9BILA</name>
<sequence length="111" mass="12814">MDEKRFKRSGRQPPPSSYPIIYKTQRSRSLSSEKEQGPPLQTVPIKEPKLSAANKIELTPRLERRLKVGELIERFENVESVDNIRLNKFSSSLLTRYTNGRLSARDSRSLL</sequence>
<dbReference type="Proteomes" id="UP000676336">
    <property type="component" value="Unassembled WGS sequence"/>
</dbReference>
<feature type="region of interest" description="Disordered" evidence="1">
    <location>
        <begin position="1"/>
        <end position="44"/>
    </location>
</feature>
<dbReference type="EMBL" id="CAJOBI010330247">
    <property type="protein sequence ID" value="CAF5197342.1"/>
    <property type="molecule type" value="Genomic_DNA"/>
</dbReference>
<feature type="compositionally biased region" description="Basic residues" evidence="1">
    <location>
        <begin position="1"/>
        <end position="10"/>
    </location>
</feature>
<evidence type="ECO:0000256" key="1">
    <source>
        <dbReference type="SAM" id="MobiDB-lite"/>
    </source>
</evidence>
<evidence type="ECO:0000313" key="2">
    <source>
        <dbReference type="EMBL" id="CAF5197342.1"/>
    </source>
</evidence>
<dbReference type="AlphaFoldDB" id="A0A8S3IFK3"/>
<gene>
    <name evidence="2" type="ORF">SMN809_LOCUS74474</name>
</gene>
<organism evidence="2 3">
    <name type="scientific">Rotaria magnacalcarata</name>
    <dbReference type="NCBI Taxonomy" id="392030"/>
    <lineage>
        <taxon>Eukaryota</taxon>
        <taxon>Metazoa</taxon>
        <taxon>Spiralia</taxon>
        <taxon>Gnathifera</taxon>
        <taxon>Rotifera</taxon>
        <taxon>Eurotatoria</taxon>
        <taxon>Bdelloidea</taxon>
        <taxon>Philodinida</taxon>
        <taxon>Philodinidae</taxon>
        <taxon>Rotaria</taxon>
    </lineage>
</organism>
<evidence type="ECO:0000313" key="3">
    <source>
        <dbReference type="Proteomes" id="UP000676336"/>
    </source>
</evidence>
<protein>
    <submittedName>
        <fullName evidence="2">Uncharacterized protein</fullName>
    </submittedName>
</protein>